<reference evidence="6 7" key="1">
    <citation type="submission" date="2018-10" db="EMBL/GenBank/DDBJ databases">
        <title>Co-occurring genomic capacity for anaerobic methane metabolism and dissimilatory sulfite reduction discovered in the Korarchaeota.</title>
        <authorList>
            <person name="Mckay L.J."/>
            <person name="Dlakic M."/>
            <person name="Fields M.W."/>
            <person name="Delmont T.O."/>
            <person name="Eren A.M."/>
            <person name="Jay Z.J."/>
            <person name="Klingelsmith K.B."/>
            <person name="Rusch D.B."/>
            <person name="Inskeep W.P."/>
        </authorList>
    </citation>
    <scope>NUCLEOTIDE SEQUENCE [LARGE SCALE GENOMIC DNA]</scope>
    <source>
        <strain evidence="6 7">MDKW</strain>
    </source>
</reference>
<keyword evidence="2 5" id="KW-0812">Transmembrane</keyword>
<keyword evidence="7" id="KW-1185">Reference proteome</keyword>
<organism evidence="6 7">
    <name type="scientific">Candidatus Methanodesulfokora washburnensis</name>
    <dbReference type="NCBI Taxonomy" id="2478471"/>
    <lineage>
        <taxon>Archaea</taxon>
        <taxon>Thermoproteota</taxon>
        <taxon>Candidatus Korarchaeia</taxon>
        <taxon>Candidatus Korarchaeia incertae sedis</taxon>
        <taxon>Candidatus Methanodesulfokora</taxon>
    </lineage>
</organism>
<dbReference type="PANTHER" id="PTHR43701">
    <property type="entry name" value="MEMBRANE TRANSPORTER PROTEIN MJ0441-RELATED"/>
    <property type="match status" value="1"/>
</dbReference>
<keyword evidence="5" id="KW-1003">Cell membrane</keyword>
<evidence type="ECO:0000313" key="7">
    <source>
        <dbReference type="Proteomes" id="UP000277582"/>
    </source>
</evidence>
<dbReference type="Pfam" id="PF01925">
    <property type="entry name" value="TauE"/>
    <property type="match status" value="1"/>
</dbReference>
<keyword evidence="4 5" id="KW-0472">Membrane</keyword>
<accession>A0A3R9QKY5</accession>
<dbReference type="Proteomes" id="UP000277582">
    <property type="component" value="Unassembled WGS sequence"/>
</dbReference>
<evidence type="ECO:0000256" key="1">
    <source>
        <dbReference type="ARBA" id="ARBA00004141"/>
    </source>
</evidence>
<dbReference type="InterPro" id="IPR051598">
    <property type="entry name" value="TSUP/Inactive_protease-like"/>
</dbReference>
<dbReference type="PANTHER" id="PTHR43701:SF12">
    <property type="entry name" value="MEMBRANE TRANSPORTER PROTEIN YTNM-RELATED"/>
    <property type="match status" value="1"/>
</dbReference>
<protein>
    <recommendedName>
        <fullName evidence="5">Probable membrane transporter protein</fullName>
    </recommendedName>
</protein>
<feature type="non-terminal residue" evidence="6">
    <location>
        <position position="232"/>
    </location>
</feature>
<name>A0A3R9QKY5_9CREN</name>
<evidence type="ECO:0000313" key="6">
    <source>
        <dbReference type="EMBL" id="RSN79025.1"/>
    </source>
</evidence>
<feature type="transmembrane region" description="Helical" evidence="5">
    <location>
        <begin position="12"/>
        <end position="35"/>
    </location>
</feature>
<feature type="transmembrane region" description="Helical" evidence="5">
    <location>
        <begin position="112"/>
        <end position="129"/>
    </location>
</feature>
<feature type="transmembrane region" description="Helical" evidence="5">
    <location>
        <begin position="41"/>
        <end position="69"/>
    </location>
</feature>
<evidence type="ECO:0000256" key="2">
    <source>
        <dbReference type="ARBA" id="ARBA00022692"/>
    </source>
</evidence>
<dbReference type="GO" id="GO:0005886">
    <property type="term" value="C:plasma membrane"/>
    <property type="evidence" value="ECO:0007669"/>
    <property type="project" value="UniProtKB-SubCell"/>
</dbReference>
<comment type="caution">
    <text evidence="6">The sequence shown here is derived from an EMBL/GenBank/DDBJ whole genome shotgun (WGS) entry which is preliminary data.</text>
</comment>
<dbReference type="AlphaFoldDB" id="A0A3R9QKY5"/>
<dbReference type="EMBL" id="RCOS01000007">
    <property type="protein sequence ID" value="RSN79025.1"/>
    <property type="molecule type" value="Genomic_DNA"/>
</dbReference>
<proteinExistence type="inferred from homology"/>
<comment type="subcellular location">
    <subcellularLocation>
        <location evidence="5">Cell membrane</location>
        <topology evidence="5">Multi-pass membrane protein</topology>
    </subcellularLocation>
    <subcellularLocation>
        <location evidence="1">Membrane</location>
        <topology evidence="1">Multi-pass membrane protein</topology>
    </subcellularLocation>
</comment>
<feature type="transmembrane region" description="Helical" evidence="5">
    <location>
        <begin position="81"/>
        <end position="100"/>
    </location>
</feature>
<gene>
    <name evidence="6" type="ORF">D6D85_00380</name>
</gene>
<evidence type="ECO:0000256" key="5">
    <source>
        <dbReference type="RuleBase" id="RU363041"/>
    </source>
</evidence>
<evidence type="ECO:0000256" key="3">
    <source>
        <dbReference type="ARBA" id="ARBA00022989"/>
    </source>
</evidence>
<comment type="similarity">
    <text evidence="5">Belongs to the 4-toluene sulfonate uptake permease (TSUP) (TC 2.A.102) family.</text>
</comment>
<keyword evidence="3 5" id="KW-1133">Transmembrane helix</keyword>
<dbReference type="InterPro" id="IPR002781">
    <property type="entry name" value="TM_pro_TauE-like"/>
</dbReference>
<feature type="transmembrane region" description="Helical" evidence="5">
    <location>
        <begin position="141"/>
        <end position="160"/>
    </location>
</feature>
<evidence type="ECO:0000256" key="4">
    <source>
        <dbReference type="ARBA" id="ARBA00023136"/>
    </source>
</evidence>
<feature type="transmembrane region" description="Helical" evidence="5">
    <location>
        <begin position="205"/>
        <end position="224"/>
    </location>
</feature>
<sequence>MLFRGSGDDMDLLFTSLFIGFIAGMIVSTLGVAYGVTASSFLLSLGLAPAIVSSTVHTAEVFISLVTGTSHLKLGNVDKKLFLNLVIPGVVMGGFGAYFLVSAPVSTISKAISFYLVVMGILVILRAFGRTVILKEINRKVLGGIGGFLDAIGGGGWRSIVASTLIANNEDPKKAVGSVNATKFFVTVSEALVFYTLMGVKYPEIVIGLLIGGVIAAPIGAYVCKKAPTKLL</sequence>